<evidence type="ECO:0000313" key="3">
    <source>
        <dbReference type="EMBL" id="CAD8165965.1"/>
    </source>
</evidence>
<keyword evidence="2" id="KW-0460">Magnesium</keyword>
<evidence type="ECO:0000256" key="1">
    <source>
        <dbReference type="ARBA" id="ARBA00022723"/>
    </source>
</evidence>
<evidence type="ECO:0000256" key="2">
    <source>
        <dbReference type="ARBA" id="ARBA00022842"/>
    </source>
</evidence>
<comment type="caution">
    <text evidence="3">The sequence shown here is derived from an EMBL/GenBank/DDBJ whole genome shotgun (WGS) entry which is preliminary data.</text>
</comment>
<dbReference type="InterPro" id="IPR033749">
    <property type="entry name" value="Polyprenyl_synt_CS"/>
</dbReference>
<name>A0A8S1UMX4_PAROT</name>
<dbReference type="PANTHER" id="PTHR12001">
    <property type="entry name" value="GERANYLGERANYL PYROPHOSPHATE SYNTHASE"/>
    <property type="match status" value="1"/>
</dbReference>
<reference evidence="3" key="1">
    <citation type="submission" date="2021-01" db="EMBL/GenBank/DDBJ databases">
        <authorList>
            <consortium name="Genoscope - CEA"/>
            <person name="William W."/>
        </authorList>
    </citation>
    <scope>NUCLEOTIDE SEQUENCE</scope>
</reference>
<dbReference type="Proteomes" id="UP000683925">
    <property type="component" value="Unassembled WGS sequence"/>
</dbReference>
<accession>A0A8S1UMX4</accession>
<dbReference type="InterPro" id="IPR000092">
    <property type="entry name" value="Polyprenyl_synt"/>
</dbReference>
<organism evidence="3 4">
    <name type="scientific">Paramecium octaurelia</name>
    <dbReference type="NCBI Taxonomy" id="43137"/>
    <lineage>
        <taxon>Eukaryota</taxon>
        <taxon>Sar</taxon>
        <taxon>Alveolata</taxon>
        <taxon>Ciliophora</taxon>
        <taxon>Intramacronucleata</taxon>
        <taxon>Oligohymenophorea</taxon>
        <taxon>Peniculida</taxon>
        <taxon>Parameciidae</taxon>
        <taxon>Paramecium</taxon>
    </lineage>
</organism>
<dbReference type="GO" id="GO:0046872">
    <property type="term" value="F:metal ion binding"/>
    <property type="evidence" value="ECO:0007669"/>
    <property type="project" value="UniProtKB-KW"/>
</dbReference>
<dbReference type="OrthoDB" id="6921389at2759"/>
<dbReference type="GO" id="GO:0004659">
    <property type="term" value="F:prenyltransferase activity"/>
    <property type="evidence" value="ECO:0007669"/>
    <property type="project" value="InterPro"/>
</dbReference>
<dbReference type="OMA" id="ANFAYFW"/>
<dbReference type="AlphaFoldDB" id="A0A8S1UMX4"/>
<dbReference type="CDD" id="cd00685">
    <property type="entry name" value="Trans_IPPS_HT"/>
    <property type="match status" value="1"/>
</dbReference>
<dbReference type="SFLD" id="SFLDG01017">
    <property type="entry name" value="Polyprenyl_Transferase_Like"/>
    <property type="match status" value="1"/>
</dbReference>
<dbReference type="GO" id="GO:0008299">
    <property type="term" value="P:isoprenoid biosynthetic process"/>
    <property type="evidence" value="ECO:0007669"/>
    <property type="project" value="InterPro"/>
</dbReference>
<dbReference type="PROSITE" id="PS00444">
    <property type="entry name" value="POLYPRENYL_SYNTHASE_2"/>
    <property type="match status" value="1"/>
</dbReference>
<evidence type="ECO:0000313" key="4">
    <source>
        <dbReference type="Proteomes" id="UP000683925"/>
    </source>
</evidence>
<dbReference type="SFLD" id="SFLDS00005">
    <property type="entry name" value="Isoprenoid_Synthase_Type_I"/>
    <property type="match status" value="1"/>
</dbReference>
<proteinExistence type="predicted"/>
<sequence length="362" mass="41932">MFIRNLRRSFFSKLEFMAQLKTDVRKFENSKSFDKILPRKFDLSDPQFSQLDDVKTLSQSISDPMYDLIDRGGKRWRPAFCFLIADLFKRNHEELYDVAALVELIHNATLVVDDIEDDSFVRRNDKCVHIKYGLDVAVNAANYLYFAPLHYFLNSADYSDQKKMKMLEVSLSNMKIVHFGQAWDIFWHKQACDIIPTEDQYLKMALYKTGALARMAAQLSCIVLGKDEKIGKALAEFAVQIGIAFQIQDDILNLNGGEKYKKTKGYLGEDIHEGKFSLIVIHSLQQQKGRLLEILKSRTQDQEIINEAISIIKQTGSLDYAHKRSLEIIEDAWKEIENIEFECPEAKSRLKEFAKYLIERDS</sequence>
<dbReference type="Pfam" id="PF00348">
    <property type="entry name" value="polyprenyl_synt"/>
    <property type="match status" value="1"/>
</dbReference>
<keyword evidence="1" id="KW-0479">Metal-binding</keyword>
<protein>
    <submittedName>
        <fullName evidence="3">Uncharacterized protein</fullName>
    </submittedName>
</protein>
<gene>
    <name evidence="3" type="ORF">POCTA_138.1.T0470217</name>
</gene>
<dbReference type="PANTHER" id="PTHR12001:SF44">
    <property type="entry name" value="GERANYLGERANYL PYROPHOSPHATE SYNTHASE"/>
    <property type="match status" value="1"/>
</dbReference>
<keyword evidence="4" id="KW-1185">Reference proteome</keyword>
<dbReference type="EMBL" id="CAJJDP010000047">
    <property type="protein sequence ID" value="CAD8165965.1"/>
    <property type="molecule type" value="Genomic_DNA"/>
</dbReference>